<dbReference type="Proteomes" id="UP000239480">
    <property type="component" value="Unassembled WGS sequence"/>
</dbReference>
<sequence length="40" mass="4464">MWRALETIVLTISLFVSATVASDEGDTARLGGLWLKEEQR</sequence>
<organism evidence="1 2">
    <name type="scientific">Aliiruegeria haliotis</name>
    <dbReference type="NCBI Taxonomy" id="1280846"/>
    <lineage>
        <taxon>Bacteria</taxon>
        <taxon>Pseudomonadati</taxon>
        <taxon>Pseudomonadota</taxon>
        <taxon>Alphaproteobacteria</taxon>
        <taxon>Rhodobacterales</taxon>
        <taxon>Roseobacteraceae</taxon>
        <taxon>Aliiruegeria</taxon>
    </lineage>
</organism>
<dbReference type="AlphaFoldDB" id="A0A2T0RFW6"/>
<name>A0A2T0RFW6_9RHOB</name>
<gene>
    <name evidence="1" type="ORF">CLV78_11545</name>
</gene>
<dbReference type="EMBL" id="PVTD01000015">
    <property type="protein sequence ID" value="PRY20096.1"/>
    <property type="molecule type" value="Genomic_DNA"/>
</dbReference>
<keyword evidence="2" id="KW-1185">Reference proteome</keyword>
<evidence type="ECO:0000313" key="2">
    <source>
        <dbReference type="Proteomes" id="UP000239480"/>
    </source>
</evidence>
<comment type="caution">
    <text evidence="1">The sequence shown here is derived from an EMBL/GenBank/DDBJ whole genome shotgun (WGS) entry which is preliminary data.</text>
</comment>
<reference evidence="1 2" key="1">
    <citation type="submission" date="2018-03" db="EMBL/GenBank/DDBJ databases">
        <title>Genomic Encyclopedia of Archaeal and Bacterial Type Strains, Phase II (KMG-II): from individual species to whole genera.</title>
        <authorList>
            <person name="Goeker M."/>
        </authorList>
    </citation>
    <scope>NUCLEOTIDE SEQUENCE [LARGE SCALE GENOMIC DNA]</scope>
    <source>
        <strain evidence="1 2">DSM 29328</strain>
    </source>
</reference>
<evidence type="ECO:0000313" key="1">
    <source>
        <dbReference type="EMBL" id="PRY20096.1"/>
    </source>
</evidence>
<proteinExistence type="predicted"/>
<protein>
    <submittedName>
        <fullName evidence="1">Uncharacterized protein</fullName>
    </submittedName>
</protein>
<accession>A0A2T0RFW6</accession>